<keyword evidence="3" id="KW-0804">Transcription</keyword>
<dbReference type="GO" id="GO:0043200">
    <property type="term" value="P:response to amino acid"/>
    <property type="evidence" value="ECO:0007669"/>
    <property type="project" value="TreeGrafter"/>
</dbReference>
<dbReference type="PROSITE" id="PS50956">
    <property type="entry name" value="HTH_ASNC_2"/>
    <property type="match status" value="1"/>
</dbReference>
<dbReference type="PANTHER" id="PTHR30154">
    <property type="entry name" value="LEUCINE-RESPONSIVE REGULATORY PROTEIN"/>
    <property type="match status" value="1"/>
</dbReference>
<evidence type="ECO:0000313" key="6">
    <source>
        <dbReference type="Proteomes" id="UP000001959"/>
    </source>
</evidence>
<dbReference type="SUPFAM" id="SSF46785">
    <property type="entry name" value="Winged helix' DNA-binding domain"/>
    <property type="match status" value="1"/>
</dbReference>
<keyword evidence="2" id="KW-0238">DNA-binding</keyword>
<dbReference type="GO" id="GO:0043565">
    <property type="term" value="F:sequence-specific DNA binding"/>
    <property type="evidence" value="ECO:0007669"/>
    <property type="project" value="InterPro"/>
</dbReference>
<dbReference type="PANTHER" id="PTHR30154:SF34">
    <property type="entry name" value="TRANSCRIPTIONAL REGULATOR AZLB"/>
    <property type="match status" value="1"/>
</dbReference>
<dbReference type="EMBL" id="CP000158">
    <property type="protein sequence ID" value="ABI77803.1"/>
    <property type="molecule type" value="Genomic_DNA"/>
</dbReference>
<dbReference type="InterPro" id="IPR019888">
    <property type="entry name" value="Tscrpt_reg_AsnC-like"/>
</dbReference>
<accession>Q0BXP8</accession>
<reference evidence="5 6" key="1">
    <citation type="journal article" date="2006" name="J. Bacteriol.">
        <title>Comparative genomic evidence for a close relationship between the dimorphic prosthecate bacteria Hyphomonas neptunium and Caulobacter crescentus.</title>
        <authorList>
            <person name="Badger J.H."/>
            <person name="Hoover T.R."/>
            <person name="Brun Y.V."/>
            <person name="Weiner R.M."/>
            <person name="Laub M.T."/>
            <person name="Alexandre G."/>
            <person name="Mrazek J."/>
            <person name="Ren Q."/>
            <person name="Paulsen I.T."/>
            <person name="Nelson K.E."/>
            <person name="Khouri H.M."/>
            <person name="Radune D."/>
            <person name="Sosa J."/>
            <person name="Dodson R.J."/>
            <person name="Sullivan S.A."/>
            <person name="Rosovitz M.J."/>
            <person name="Madupu R."/>
            <person name="Brinkac L.M."/>
            <person name="Durkin A.S."/>
            <person name="Daugherty S.C."/>
            <person name="Kothari S.P."/>
            <person name="Giglio M.G."/>
            <person name="Zhou L."/>
            <person name="Haft D.H."/>
            <person name="Selengut J.D."/>
            <person name="Davidsen T.M."/>
            <person name="Yang Q."/>
            <person name="Zafar N."/>
            <person name="Ward N.L."/>
        </authorList>
    </citation>
    <scope>NUCLEOTIDE SEQUENCE [LARGE SCALE GENOMIC DNA]</scope>
    <source>
        <strain evidence="5 6">ATCC 15444</strain>
    </source>
</reference>
<organism evidence="5 6">
    <name type="scientific">Hyphomonas neptunium (strain ATCC 15444)</name>
    <dbReference type="NCBI Taxonomy" id="228405"/>
    <lineage>
        <taxon>Bacteria</taxon>
        <taxon>Pseudomonadati</taxon>
        <taxon>Pseudomonadota</taxon>
        <taxon>Alphaproteobacteria</taxon>
        <taxon>Hyphomonadales</taxon>
        <taxon>Hyphomonadaceae</taxon>
        <taxon>Hyphomonas</taxon>
    </lineage>
</organism>
<dbReference type="CDD" id="cd00090">
    <property type="entry name" value="HTH_ARSR"/>
    <property type="match status" value="1"/>
</dbReference>
<dbReference type="PROSITE" id="PS00519">
    <property type="entry name" value="HTH_ASNC_1"/>
    <property type="match status" value="1"/>
</dbReference>
<evidence type="ECO:0000259" key="4">
    <source>
        <dbReference type="PROSITE" id="PS50956"/>
    </source>
</evidence>
<dbReference type="Pfam" id="PF01037">
    <property type="entry name" value="AsnC_trans_reg"/>
    <property type="match status" value="1"/>
</dbReference>
<dbReference type="GO" id="GO:0006355">
    <property type="term" value="P:regulation of DNA-templated transcription"/>
    <property type="evidence" value="ECO:0007669"/>
    <property type="project" value="UniProtKB-ARBA"/>
</dbReference>
<dbReference type="SUPFAM" id="SSF54909">
    <property type="entry name" value="Dimeric alpha+beta barrel"/>
    <property type="match status" value="1"/>
</dbReference>
<keyword evidence="6" id="KW-1185">Reference proteome</keyword>
<dbReference type="HOGENOM" id="CLU_091233_0_0_5"/>
<dbReference type="InterPro" id="IPR019885">
    <property type="entry name" value="Tscrpt_reg_HTH_AsnC-type_CS"/>
</dbReference>
<evidence type="ECO:0000256" key="3">
    <source>
        <dbReference type="ARBA" id="ARBA00023163"/>
    </source>
</evidence>
<name>Q0BXP8_HYPNA</name>
<dbReference type="InterPro" id="IPR036390">
    <property type="entry name" value="WH_DNA-bd_sf"/>
</dbReference>
<dbReference type="STRING" id="228405.HNE_3069"/>
<evidence type="ECO:0000256" key="2">
    <source>
        <dbReference type="ARBA" id="ARBA00023125"/>
    </source>
</evidence>
<keyword evidence="1" id="KW-0805">Transcription regulation</keyword>
<proteinExistence type="predicted"/>
<sequence length="218" mass="24391">MSSSVTSRCFMADSPSGCLRHIIMKIERNSLPFLQEICYFRVYSSNYRGVPGKLSQELDTIDARILDLIQHDASLSVAEIAERVGLSSSPCWRRIKRMEEAGFILGRVTLINNHALGLNFEVIASVKLALPSRENLEAFEALVQNWPEVVECMTVTGAVDYSMHIVTTDMHAYDNFLRDKLLGSKLVSDVQSRIVIRVAKRTTALPLGLVRQTTKSSD</sequence>
<dbReference type="Proteomes" id="UP000001959">
    <property type="component" value="Chromosome"/>
</dbReference>
<dbReference type="Gene3D" id="3.30.70.920">
    <property type="match status" value="1"/>
</dbReference>
<dbReference type="GO" id="GO:0005829">
    <property type="term" value="C:cytosol"/>
    <property type="evidence" value="ECO:0007669"/>
    <property type="project" value="TreeGrafter"/>
</dbReference>
<feature type="domain" description="HTH asnC-type" evidence="4">
    <location>
        <begin position="58"/>
        <end position="119"/>
    </location>
</feature>
<dbReference type="InterPro" id="IPR011008">
    <property type="entry name" value="Dimeric_a/b-barrel"/>
</dbReference>
<evidence type="ECO:0000313" key="5">
    <source>
        <dbReference type="EMBL" id="ABI77803.1"/>
    </source>
</evidence>
<dbReference type="Pfam" id="PF13412">
    <property type="entry name" value="HTH_24"/>
    <property type="match status" value="1"/>
</dbReference>
<evidence type="ECO:0000256" key="1">
    <source>
        <dbReference type="ARBA" id="ARBA00023015"/>
    </source>
</evidence>
<dbReference type="InterPro" id="IPR000485">
    <property type="entry name" value="AsnC-type_HTH_dom"/>
</dbReference>
<gene>
    <name evidence="5" type="ordered locus">HNE_3069</name>
</gene>
<dbReference type="Gene3D" id="1.10.10.10">
    <property type="entry name" value="Winged helix-like DNA-binding domain superfamily/Winged helix DNA-binding domain"/>
    <property type="match status" value="1"/>
</dbReference>
<dbReference type="SMART" id="SM00344">
    <property type="entry name" value="HTH_ASNC"/>
    <property type="match status" value="1"/>
</dbReference>
<dbReference type="KEGG" id="hne:HNE_3069"/>
<dbReference type="eggNOG" id="COG1522">
    <property type="taxonomic scope" value="Bacteria"/>
</dbReference>
<dbReference type="PRINTS" id="PR00033">
    <property type="entry name" value="HTHASNC"/>
</dbReference>
<dbReference type="InterPro" id="IPR036388">
    <property type="entry name" value="WH-like_DNA-bd_sf"/>
</dbReference>
<dbReference type="AlphaFoldDB" id="Q0BXP8"/>
<dbReference type="InterPro" id="IPR011991">
    <property type="entry name" value="ArsR-like_HTH"/>
</dbReference>
<protein>
    <submittedName>
        <fullName evidence="5">Transcriptional regulator, AsnC family</fullName>
    </submittedName>
</protein>
<dbReference type="InterPro" id="IPR019887">
    <property type="entry name" value="Tscrpt_reg_AsnC/Lrp_C"/>
</dbReference>